<evidence type="ECO:0000313" key="2">
    <source>
        <dbReference type="Proteomes" id="UP001476798"/>
    </source>
</evidence>
<comment type="caution">
    <text evidence="1">The sequence shown here is derived from an EMBL/GenBank/DDBJ whole genome shotgun (WGS) entry which is preliminary data.</text>
</comment>
<reference evidence="1 2" key="1">
    <citation type="submission" date="2021-06" db="EMBL/GenBank/DDBJ databases">
        <authorList>
            <person name="Palmer J.M."/>
        </authorList>
    </citation>
    <scope>NUCLEOTIDE SEQUENCE [LARGE SCALE GENOMIC DNA]</scope>
    <source>
        <strain evidence="1 2">GA_2019</strain>
        <tissue evidence="1">Muscle</tissue>
    </source>
</reference>
<evidence type="ECO:0000313" key="1">
    <source>
        <dbReference type="EMBL" id="MEQ2158089.1"/>
    </source>
</evidence>
<organism evidence="1 2">
    <name type="scientific">Goodea atripinnis</name>
    <dbReference type="NCBI Taxonomy" id="208336"/>
    <lineage>
        <taxon>Eukaryota</taxon>
        <taxon>Metazoa</taxon>
        <taxon>Chordata</taxon>
        <taxon>Craniata</taxon>
        <taxon>Vertebrata</taxon>
        <taxon>Euteleostomi</taxon>
        <taxon>Actinopterygii</taxon>
        <taxon>Neopterygii</taxon>
        <taxon>Teleostei</taxon>
        <taxon>Neoteleostei</taxon>
        <taxon>Acanthomorphata</taxon>
        <taxon>Ovalentaria</taxon>
        <taxon>Atherinomorphae</taxon>
        <taxon>Cyprinodontiformes</taxon>
        <taxon>Goodeidae</taxon>
        <taxon>Goodea</taxon>
    </lineage>
</organism>
<sequence>RDSSSPATVVNGMKVVKLSITRLESVNVSGFVLKQVRLTETEEMKSSPSPSLAKVKDEPVDEEYEQALISSTSTASVKDEPIKVQRTLKSCIFLRSVPHLVGPLSLTGRPEDRISVLCDSIWRNAALRQPIIGPHVLLPLQEEPAEGTDGFPEEGLPGAVLLHGLPHHVISFCQRSHEALQLLPKVTLIQHAERIGPNSAVSSSPN</sequence>
<gene>
    <name evidence="1" type="ORF">GOODEAATRI_008669</name>
</gene>
<protein>
    <submittedName>
        <fullName evidence="1">Uncharacterized protein</fullName>
    </submittedName>
</protein>
<dbReference type="EMBL" id="JAHRIO010000466">
    <property type="protein sequence ID" value="MEQ2158089.1"/>
    <property type="molecule type" value="Genomic_DNA"/>
</dbReference>
<dbReference type="Proteomes" id="UP001476798">
    <property type="component" value="Unassembled WGS sequence"/>
</dbReference>
<accession>A0ABV0MG63</accession>
<proteinExistence type="predicted"/>
<feature type="non-terminal residue" evidence="1">
    <location>
        <position position="1"/>
    </location>
</feature>
<name>A0ABV0MG63_9TELE</name>
<keyword evidence="2" id="KW-1185">Reference proteome</keyword>